<gene>
    <name evidence="1" type="ORF">IWQ57_005538</name>
</gene>
<feature type="non-terminal residue" evidence="1">
    <location>
        <position position="1"/>
    </location>
</feature>
<keyword evidence="2" id="KW-1185">Reference proteome</keyword>
<sequence>LLQRLYDGMRQGHGASVGAPPSRVCTQREFALENADLPKTATRSGENPMLDFYENNKFLLS</sequence>
<name>A0ACC1JML6_9FUNG</name>
<organism evidence="1 2">
    <name type="scientific">Coemansia nantahalensis</name>
    <dbReference type="NCBI Taxonomy" id="2789366"/>
    <lineage>
        <taxon>Eukaryota</taxon>
        <taxon>Fungi</taxon>
        <taxon>Fungi incertae sedis</taxon>
        <taxon>Zoopagomycota</taxon>
        <taxon>Kickxellomycotina</taxon>
        <taxon>Kickxellomycetes</taxon>
        <taxon>Kickxellales</taxon>
        <taxon>Kickxellaceae</taxon>
        <taxon>Coemansia</taxon>
    </lineage>
</organism>
<dbReference type="Proteomes" id="UP001140234">
    <property type="component" value="Unassembled WGS sequence"/>
</dbReference>
<protein>
    <submittedName>
        <fullName evidence="1">Uncharacterized protein</fullName>
    </submittedName>
</protein>
<dbReference type="EMBL" id="JANBUJ010002717">
    <property type="protein sequence ID" value="KAJ2763551.1"/>
    <property type="molecule type" value="Genomic_DNA"/>
</dbReference>
<comment type="caution">
    <text evidence="1">The sequence shown here is derived from an EMBL/GenBank/DDBJ whole genome shotgun (WGS) entry which is preliminary data.</text>
</comment>
<reference evidence="1" key="1">
    <citation type="submission" date="2022-07" db="EMBL/GenBank/DDBJ databases">
        <title>Phylogenomic reconstructions and comparative analyses of Kickxellomycotina fungi.</title>
        <authorList>
            <person name="Reynolds N.K."/>
            <person name="Stajich J.E."/>
            <person name="Barry K."/>
            <person name="Grigoriev I.V."/>
            <person name="Crous P."/>
            <person name="Smith M.E."/>
        </authorList>
    </citation>
    <scope>NUCLEOTIDE SEQUENCE</scope>
    <source>
        <strain evidence="1">CBS 109366</strain>
    </source>
</reference>
<evidence type="ECO:0000313" key="2">
    <source>
        <dbReference type="Proteomes" id="UP001140234"/>
    </source>
</evidence>
<proteinExistence type="predicted"/>
<accession>A0ACC1JML6</accession>
<evidence type="ECO:0000313" key="1">
    <source>
        <dbReference type="EMBL" id="KAJ2763551.1"/>
    </source>
</evidence>